<dbReference type="PANTHER" id="PTHR10381:SF70">
    <property type="entry name" value="ATP-DEPENDENT CLP PROTEASE PROTEOLYTIC SUBUNIT"/>
    <property type="match status" value="1"/>
</dbReference>
<dbReference type="CDD" id="cd07016">
    <property type="entry name" value="S14_ClpP_1"/>
    <property type="match status" value="1"/>
</dbReference>
<evidence type="ECO:0000313" key="6">
    <source>
        <dbReference type="Proteomes" id="UP000214372"/>
    </source>
</evidence>
<gene>
    <name evidence="5" type="primary">4</name>
    <name evidence="5" type="ORF">SEA_PHAYONCE_4</name>
</gene>
<evidence type="ECO:0000313" key="5">
    <source>
        <dbReference type="EMBL" id="AKF14364.1"/>
    </source>
</evidence>
<dbReference type="GO" id="GO:0009368">
    <property type="term" value="C:endopeptidase Clp complex"/>
    <property type="evidence" value="ECO:0007669"/>
    <property type="project" value="TreeGrafter"/>
</dbReference>
<dbReference type="InterPro" id="IPR012106">
    <property type="entry name" value="Phage_Mu_Gp1"/>
</dbReference>
<protein>
    <submittedName>
        <fullName evidence="5">Capsid maturation protease</fullName>
    </submittedName>
</protein>
<dbReference type="Gene3D" id="3.90.226.10">
    <property type="entry name" value="2-enoyl-CoA Hydratase, Chain A, domain 1"/>
    <property type="match status" value="1"/>
</dbReference>
<dbReference type="NCBIfam" id="NF045542">
    <property type="entry name" value="Clp_rel_HeadMat"/>
    <property type="match status" value="1"/>
</dbReference>
<dbReference type="GeneID" id="26646434"/>
<dbReference type="InterPro" id="IPR023562">
    <property type="entry name" value="ClpP/TepA"/>
</dbReference>
<evidence type="ECO:0000256" key="1">
    <source>
        <dbReference type="ARBA" id="ARBA00007039"/>
    </source>
</evidence>
<dbReference type="InterPro" id="IPR029045">
    <property type="entry name" value="ClpP/crotonase-like_dom_sf"/>
</dbReference>
<dbReference type="InterPro" id="IPR001907">
    <property type="entry name" value="ClpP"/>
</dbReference>
<dbReference type="EMBL" id="KR080195">
    <property type="protein sequence ID" value="AKF14364.1"/>
    <property type="molecule type" value="Genomic_DNA"/>
</dbReference>
<dbReference type="GO" id="GO:0004176">
    <property type="term" value="F:ATP-dependent peptidase activity"/>
    <property type="evidence" value="ECO:0007669"/>
    <property type="project" value="InterPro"/>
</dbReference>
<reference evidence="5 6" key="1">
    <citation type="journal article" date="2015" name="Genome Announc.">
        <title>Genome Sequence of Mycobacteriophage Phayonce.</title>
        <authorList>
            <person name="Pope W.H."/>
            <person name="Jacobetz E."/>
            <person name="Johnson C.A."/>
            <person name="Kihle B.L."/>
            <person name="Sobeski M.A."/>
            <person name="Werner M.B."/>
            <person name="Adkins N.L."/>
            <person name="Kramer Z.J."/>
            <person name="Montgomery M.T."/>
            <person name="Grubb S.R."/>
            <person name="Warner M.H."/>
            <person name="Bowman C.A."/>
            <person name="Russell D.A."/>
            <person name="Hatfull G.F."/>
        </authorList>
    </citation>
    <scope>NUCLEOTIDE SEQUENCE [LARGE SCALE GENOMIC DNA]</scope>
</reference>
<dbReference type="RefSeq" id="YP_009198348.1">
    <property type="nucleotide sequence ID" value="NC_028796.1"/>
</dbReference>
<dbReference type="SUPFAM" id="SSF52096">
    <property type="entry name" value="ClpP/crotonase"/>
    <property type="match status" value="1"/>
</dbReference>
<organism evidence="5 6">
    <name type="scientific">Mycobacterium phage Phayonce</name>
    <dbReference type="NCBI Taxonomy" id="1647302"/>
    <lineage>
        <taxon>Viruses</taxon>
        <taxon>Duplodnaviria</taxon>
        <taxon>Heunggongvirae</taxon>
        <taxon>Uroviricota</taxon>
        <taxon>Caudoviricetes</taxon>
        <taxon>Pclasvirinae</taxon>
        <taxon>Phayoncevirus</taxon>
        <taxon>Phayoncevirus phayonce</taxon>
    </lineage>
</organism>
<dbReference type="PANTHER" id="PTHR10381">
    <property type="entry name" value="ATP-DEPENDENT CLP PROTEASE PROTEOLYTIC SUBUNIT"/>
    <property type="match status" value="1"/>
</dbReference>
<keyword evidence="3" id="KW-0378">Hydrolase</keyword>
<dbReference type="Proteomes" id="UP000214372">
    <property type="component" value="Segment"/>
</dbReference>
<feature type="region of interest" description="Disordered" evidence="4">
    <location>
        <begin position="247"/>
        <end position="273"/>
    </location>
</feature>
<sequence>MGLIDAVNAAAANADYALAEAVRKRIHQDAGTRHTSARAEGDKPAEPWFRIQNKADDDTVAQIDIYDEIDWYWGVDARSFRNELKALPDSVETIELHINSPGGDVYDAIAIMNSLRQHKARVVTTVDGYAASSAGFIAVGASDELIVAENAEIMAHLPWALMVGDANDMRKMADDLERIGRNIASIFAARAGGTVEEWMDVLTAETWWSAQESVDAGIADTVLAAPKRDAKNSARNRFDLSVFNHAGRSQAPAPRTPQAHNQTPQPVEAEVRNGKEPNVATLSESALQKLGLDAEADDSAIEAAIGELAEKAEQSGEQPSEPSIDEATKVAAKFGMAVVNRAAYDKMASTVAELSAAREQQMQAENEAAIQAALSDGRIDNKSADTWRTELAKNRDSTLALLGTLPRNHAVPVDEIGHGVTRDDAPEDAEKSGVYALITGRNITKEA</sequence>
<dbReference type="PRINTS" id="PR00127">
    <property type="entry name" value="CLPPROTEASEP"/>
</dbReference>
<dbReference type="GO" id="GO:0004252">
    <property type="term" value="F:serine-type endopeptidase activity"/>
    <property type="evidence" value="ECO:0007669"/>
    <property type="project" value="InterPro"/>
</dbReference>
<keyword evidence="5" id="KW-0645">Protease</keyword>
<keyword evidence="2" id="KW-0963">Cytoplasm</keyword>
<proteinExistence type="inferred from homology"/>
<dbReference type="Pfam" id="PF00574">
    <property type="entry name" value="CLP_protease"/>
    <property type="match status" value="1"/>
</dbReference>
<evidence type="ECO:0000256" key="3">
    <source>
        <dbReference type="ARBA" id="ARBA00022801"/>
    </source>
</evidence>
<evidence type="ECO:0000256" key="2">
    <source>
        <dbReference type="ARBA" id="ARBA00022490"/>
    </source>
</evidence>
<keyword evidence="6" id="KW-1185">Reference proteome</keyword>
<dbReference type="KEGG" id="vg:26646434"/>
<dbReference type="GO" id="GO:0006515">
    <property type="term" value="P:protein quality control for misfolded or incompletely synthesized proteins"/>
    <property type="evidence" value="ECO:0007669"/>
    <property type="project" value="TreeGrafter"/>
</dbReference>
<dbReference type="GO" id="GO:0051117">
    <property type="term" value="F:ATPase binding"/>
    <property type="evidence" value="ECO:0007669"/>
    <property type="project" value="TreeGrafter"/>
</dbReference>
<comment type="similarity">
    <text evidence="1">Belongs to the peptidase S14 family.</text>
</comment>
<accession>A0A0F6YQH4</accession>
<dbReference type="Pfam" id="PF10123">
    <property type="entry name" value="Mu-like_Pro"/>
    <property type="match status" value="1"/>
</dbReference>
<name>A0A0F6YQH4_9CAUD</name>
<dbReference type="OrthoDB" id="5065at10239"/>
<evidence type="ECO:0000256" key="4">
    <source>
        <dbReference type="SAM" id="MobiDB-lite"/>
    </source>
</evidence>